<organism evidence="3 4">
    <name type="scientific">Haloarcula rubripromontorii</name>
    <dbReference type="NCBI Taxonomy" id="1705562"/>
    <lineage>
        <taxon>Archaea</taxon>
        <taxon>Methanobacteriati</taxon>
        <taxon>Methanobacteriota</taxon>
        <taxon>Stenosarchaea group</taxon>
        <taxon>Halobacteria</taxon>
        <taxon>Halobacteriales</taxon>
        <taxon>Haloarculaceae</taxon>
        <taxon>Haloarcula</taxon>
    </lineage>
</organism>
<sequence>MSSRILVPVDGSGESRLALTHATAQFPEAHIVLLHVIEPFADHSKAAGYQGQRTKQVFEERQQLLDEMMERGDEYAGTFSTELVYGRPVHVIPRYVETHGIDEIVIGSRGRDGTARLLLGSVAETVVRRVPVPVTVVRSKNGDDEEDDQSPEHVLVPFDRSFCSRNALEYAFEQFPDATVTALFVKSPLFEAYETIESEDDLDDIIAEDEEVEDETHNVFEMARRIAGRNRRTVETVTAEGDPSRGILGWLDENDVDHVVIGCHGRDGVARWVLGSVAETVVRRAAVPVTAIK</sequence>
<evidence type="ECO:0000313" key="3">
    <source>
        <dbReference type="EMBL" id="NLV05926.1"/>
    </source>
</evidence>
<dbReference type="Pfam" id="PF00582">
    <property type="entry name" value="Usp"/>
    <property type="match status" value="2"/>
</dbReference>
<reference evidence="3" key="1">
    <citation type="submission" date="2019-12" db="EMBL/GenBank/DDBJ databases">
        <title>The whole-genome sequencing of Haloarcula japonica strain pws8.</title>
        <authorList>
            <person name="Verma D.K."/>
            <person name="Gopal K."/>
            <person name="Prasad E.S."/>
        </authorList>
    </citation>
    <scope>NUCLEOTIDE SEQUENCE</scope>
    <source>
        <strain evidence="3">Pws8</strain>
    </source>
</reference>
<comment type="similarity">
    <text evidence="1">Belongs to the universal stress protein A family.</text>
</comment>
<protein>
    <recommendedName>
        <fullName evidence="2">UspA domain-containing protein</fullName>
    </recommendedName>
</protein>
<dbReference type="Gene3D" id="3.40.50.620">
    <property type="entry name" value="HUPs"/>
    <property type="match status" value="2"/>
</dbReference>
<dbReference type="PRINTS" id="PR01438">
    <property type="entry name" value="UNVRSLSTRESS"/>
</dbReference>
<dbReference type="CDD" id="cd00293">
    <property type="entry name" value="USP-like"/>
    <property type="match status" value="2"/>
</dbReference>
<evidence type="ECO:0000256" key="1">
    <source>
        <dbReference type="ARBA" id="ARBA00008791"/>
    </source>
</evidence>
<dbReference type="EMBL" id="WOWB01000001">
    <property type="protein sequence ID" value="NLV05926.1"/>
    <property type="molecule type" value="Genomic_DNA"/>
</dbReference>
<feature type="domain" description="UspA" evidence="2">
    <location>
        <begin position="1"/>
        <end position="138"/>
    </location>
</feature>
<comment type="caution">
    <text evidence="3">The sequence shown here is derived from an EMBL/GenBank/DDBJ whole genome shotgun (WGS) entry which is preliminary data.</text>
</comment>
<proteinExistence type="inferred from homology"/>
<evidence type="ECO:0000259" key="2">
    <source>
        <dbReference type="Pfam" id="PF00582"/>
    </source>
</evidence>
<feature type="domain" description="UspA" evidence="2">
    <location>
        <begin position="152"/>
        <end position="293"/>
    </location>
</feature>
<dbReference type="RefSeq" id="WP_053969479.1">
    <property type="nucleotide sequence ID" value="NZ_LIUF01000010.1"/>
</dbReference>
<dbReference type="AlphaFoldDB" id="A0A847TZJ8"/>
<name>A0A847TZJ8_9EURY</name>
<dbReference type="SUPFAM" id="SSF52402">
    <property type="entry name" value="Adenine nucleotide alpha hydrolases-like"/>
    <property type="match status" value="2"/>
</dbReference>
<gene>
    <name evidence="3" type="ORF">GOC83_07225</name>
</gene>
<dbReference type="InterPro" id="IPR006015">
    <property type="entry name" value="Universal_stress_UspA"/>
</dbReference>
<dbReference type="PANTHER" id="PTHR46268:SF24">
    <property type="entry name" value="UNIVERSAL STRESS PROTEIN"/>
    <property type="match status" value="1"/>
</dbReference>
<dbReference type="OrthoDB" id="105697at2157"/>
<accession>A0A847TZJ8</accession>
<dbReference type="InterPro" id="IPR014729">
    <property type="entry name" value="Rossmann-like_a/b/a_fold"/>
</dbReference>
<evidence type="ECO:0000313" key="4">
    <source>
        <dbReference type="Proteomes" id="UP000610611"/>
    </source>
</evidence>
<dbReference type="Proteomes" id="UP000610611">
    <property type="component" value="Unassembled WGS sequence"/>
</dbReference>
<dbReference type="PANTHER" id="PTHR46268">
    <property type="entry name" value="STRESS RESPONSE PROTEIN NHAX"/>
    <property type="match status" value="1"/>
</dbReference>
<dbReference type="InterPro" id="IPR006016">
    <property type="entry name" value="UspA"/>
</dbReference>